<evidence type="ECO:0000256" key="1">
    <source>
        <dbReference type="ARBA" id="ARBA00004193"/>
    </source>
</evidence>
<dbReference type="GO" id="GO:0043190">
    <property type="term" value="C:ATP-binding cassette (ABC) transporter complex"/>
    <property type="evidence" value="ECO:0007669"/>
    <property type="project" value="InterPro"/>
</dbReference>
<dbReference type="GO" id="GO:1904680">
    <property type="term" value="F:peptide transmembrane transporter activity"/>
    <property type="evidence" value="ECO:0007669"/>
    <property type="project" value="TreeGrafter"/>
</dbReference>
<comment type="similarity">
    <text evidence="2">Belongs to the bacterial solute-binding protein 5 family.</text>
</comment>
<dbReference type="PANTHER" id="PTHR30290:SF83">
    <property type="entry name" value="ABC TRANSPORTER SUBSTRATE-BINDING PROTEIN"/>
    <property type="match status" value="1"/>
</dbReference>
<dbReference type="Gene3D" id="3.40.190.10">
    <property type="entry name" value="Periplasmic binding protein-like II"/>
    <property type="match status" value="1"/>
</dbReference>
<evidence type="ECO:0000313" key="7">
    <source>
        <dbReference type="Proteomes" id="UP000237752"/>
    </source>
</evidence>
<evidence type="ECO:0000259" key="5">
    <source>
        <dbReference type="Pfam" id="PF00496"/>
    </source>
</evidence>
<name>A0A2T0ZUD2_9ACTN</name>
<protein>
    <submittedName>
        <fullName evidence="6">Peptide/nickel transport system substrate-binding protein</fullName>
    </submittedName>
</protein>
<evidence type="ECO:0000256" key="4">
    <source>
        <dbReference type="SAM" id="SignalP"/>
    </source>
</evidence>
<comment type="subcellular location">
    <subcellularLocation>
        <location evidence="1">Cell membrane</location>
        <topology evidence="1">Lipid-anchor</topology>
    </subcellularLocation>
</comment>
<dbReference type="EMBL" id="PVUE01000018">
    <property type="protein sequence ID" value="PRZ39698.1"/>
    <property type="molecule type" value="Genomic_DNA"/>
</dbReference>
<dbReference type="PIRSF" id="PIRSF002741">
    <property type="entry name" value="MppA"/>
    <property type="match status" value="1"/>
</dbReference>
<evidence type="ECO:0000256" key="3">
    <source>
        <dbReference type="ARBA" id="ARBA00022729"/>
    </source>
</evidence>
<dbReference type="AlphaFoldDB" id="A0A2T0ZUD2"/>
<dbReference type="PROSITE" id="PS51257">
    <property type="entry name" value="PROKAR_LIPOPROTEIN"/>
    <property type="match status" value="1"/>
</dbReference>
<dbReference type="RefSeq" id="WP_170111138.1">
    <property type="nucleotide sequence ID" value="NZ_PVUE01000018.1"/>
</dbReference>
<reference evidence="6 7" key="1">
    <citation type="submission" date="2018-03" db="EMBL/GenBank/DDBJ databases">
        <title>Genomic Encyclopedia of Archaeal and Bacterial Type Strains, Phase II (KMG-II): from individual species to whole genera.</title>
        <authorList>
            <person name="Goeker M."/>
        </authorList>
    </citation>
    <scope>NUCLEOTIDE SEQUENCE [LARGE SCALE GENOMIC DNA]</scope>
    <source>
        <strain evidence="6 7">DSM 100065</strain>
    </source>
</reference>
<evidence type="ECO:0000313" key="6">
    <source>
        <dbReference type="EMBL" id="PRZ39698.1"/>
    </source>
</evidence>
<evidence type="ECO:0000256" key="2">
    <source>
        <dbReference type="ARBA" id="ARBA00005695"/>
    </source>
</evidence>
<dbReference type="InterPro" id="IPR023765">
    <property type="entry name" value="SBP_5_CS"/>
</dbReference>
<dbReference type="SUPFAM" id="SSF53850">
    <property type="entry name" value="Periplasmic binding protein-like II"/>
    <property type="match status" value="1"/>
</dbReference>
<gene>
    <name evidence="6" type="ORF">CLV47_11862</name>
</gene>
<dbReference type="Pfam" id="PF00496">
    <property type="entry name" value="SBP_bac_5"/>
    <property type="match status" value="1"/>
</dbReference>
<dbReference type="InterPro" id="IPR030678">
    <property type="entry name" value="Peptide/Ni-bd"/>
</dbReference>
<dbReference type="PROSITE" id="PS01040">
    <property type="entry name" value="SBP_BACTERIAL_5"/>
    <property type="match status" value="1"/>
</dbReference>
<dbReference type="GO" id="GO:0042597">
    <property type="term" value="C:periplasmic space"/>
    <property type="evidence" value="ECO:0007669"/>
    <property type="project" value="UniProtKB-ARBA"/>
</dbReference>
<organism evidence="6 7">
    <name type="scientific">Antricoccus suffuscus</name>
    <dbReference type="NCBI Taxonomy" id="1629062"/>
    <lineage>
        <taxon>Bacteria</taxon>
        <taxon>Bacillati</taxon>
        <taxon>Actinomycetota</taxon>
        <taxon>Actinomycetes</taxon>
        <taxon>Geodermatophilales</taxon>
        <taxon>Antricoccaceae</taxon>
        <taxon>Antricoccus</taxon>
    </lineage>
</organism>
<proteinExistence type="inferred from homology"/>
<feature type="chain" id="PRO_5015772483" evidence="4">
    <location>
        <begin position="22"/>
        <end position="501"/>
    </location>
</feature>
<dbReference type="InterPro" id="IPR000914">
    <property type="entry name" value="SBP_5_dom"/>
</dbReference>
<keyword evidence="7" id="KW-1185">Reference proteome</keyword>
<dbReference type="InterPro" id="IPR039424">
    <property type="entry name" value="SBP_5"/>
</dbReference>
<comment type="caution">
    <text evidence="6">The sequence shown here is derived from an EMBL/GenBank/DDBJ whole genome shotgun (WGS) entry which is preliminary data.</text>
</comment>
<feature type="domain" description="Solute-binding protein family 5" evidence="5">
    <location>
        <begin position="81"/>
        <end position="417"/>
    </location>
</feature>
<dbReference type="PANTHER" id="PTHR30290">
    <property type="entry name" value="PERIPLASMIC BINDING COMPONENT OF ABC TRANSPORTER"/>
    <property type="match status" value="1"/>
</dbReference>
<sequence length="501" mass="53081">MRRVILCLLVAALVGSLTACGSDDKKDGTSSVAPGTGKTVRWGTSTLPTTFDPATVGSATHIVYFGLIYDTLIHTDTNGVLTPMLATDWKLSSDGMSLDMTLRDGVKFQDGSTFDAKAAVSNFDYMRSDKSLVANSLAMVKSVEATGPLALKFMMSRPGGDLPGLLAGLAGMMSSPASLAAGTNATKPVGAGPFKIGTISNAKVTFTYWDGYWNAKDIVPRSVEVSFIADDAARLNALKSGQLDIAISRASQIPEAEAAGLEHFEIPAATAYAVQLNATQPGLDNPDVRRAISMAIDREGINKTLGNGICSITAQPYNDKYWAHDKTIDEKPYLKHDVAAAKALVAKNAPDLSLTILAPNITVYQHLAEVVQGDLSKIGISAKVNAIDYVDLTTRSLKGDYQMVVTLTTPGSPDPASWESKYFKLSPVSDVYLDPKIPEYLAESYLSADPKLRATAIGKATNAALEAGTNQITICVPPNTWLGAAGLTGFASNDPRHVLVK</sequence>
<dbReference type="GO" id="GO:0015833">
    <property type="term" value="P:peptide transport"/>
    <property type="evidence" value="ECO:0007669"/>
    <property type="project" value="TreeGrafter"/>
</dbReference>
<accession>A0A2T0ZUD2</accession>
<feature type="signal peptide" evidence="4">
    <location>
        <begin position="1"/>
        <end position="21"/>
    </location>
</feature>
<keyword evidence="3 4" id="KW-0732">Signal</keyword>
<dbReference type="Gene3D" id="3.10.105.10">
    <property type="entry name" value="Dipeptide-binding Protein, Domain 3"/>
    <property type="match status" value="1"/>
</dbReference>
<dbReference type="Proteomes" id="UP000237752">
    <property type="component" value="Unassembled WGS sequence"/>
</dbReference>